<dbReference type="EnsemblMetazoa" id="Aqu2.1.27693_001">
    <property type="protein sequence ID" value="Aqu2.1.27693_001"/>
    <property type="gene ID" value="Aqu2.1.27693"/>
</dbReference>
<evidence type="ECO:0000313" key="2">
    <source>
        <dbReference type="EnsemblMetazoa" id="Aqu2.1.27693_001"/>
    </source>
</evidence>
<sequence length="149" mass="17370">MKCVTRQCHDLEFQNVCKFYGSDIKPKCLKVQLQLLHSAFRDKPIDDIDIQSVFLYIRSQGSEYLSKIYVIVQLIQVVVPATNASSERSFNALKRIKSFLRSTMTQSRLNHLMTIHVHKETLDQLLLKNVAQEFIDGNESHLTHFRKFD</sequence>
<accession>A0A1X7UJM6</accession>
<dbReference type="PANTHER" id="PTHR45749">
    <property type="match status" value="1"/>
</dbReference>
<dbReference type="OMA" id="NESHLTH"/>
<name>A0A1X7UJM6_AMPQE</name>
<feature type="domain" description="HAT C-terminal dimerisation" evidence="1">
    <location>
        <begin position="79"/>
        <end position="116"/>
    </location>
</feature>
<proteinExistence type="predicted"/>
<dbReference type="STRING" id="400682.A0A1X7UJM6"/>
<dbReference type="InterPro" id="IPR008906">
    <property type="entry name" value="HATC_C_dom"/>
</dbReference>
<dbReference type="Pfam" id="PF05699">
    <property type="entry name" value="Dimer_Tnp_hAT"/>
    <property type="match status" value="1"/>
</dbReference>
<reference evidence="2" key="1">
    <citation type="submission" date="2017-05" db="UniProtKB">
        <authorList>
            <consortium name="EnsemblMetazoa"/>
        </authorList>
    </citation>
    <scope>IDENTIFICATION</scope>
</reference>
<evidence type="ECO:0000259" key="1">
    <source>
        <dbReference type="Pfam" id="PF05699"/>
    </source>
</evidence>
<dbReference type="PANTHER" id="PTHR45749:SF21">
    <property type="entry name" value="DUF4371 DOMAIN-CONTAINING PROTEIN"/>
    <property type="match status" value="1"/>
</dbReference>
<protein>
    <recommendedName>
        <fullName evidence="1">HAT C-terminal dimerisation domain-containing protein</fullName>
    </recommendedName>
</protein>
<organism evidence="2">
    <name type="scientific">Amphimedon queenslandica</name>
    <name type="common">Sponge</name>
    <dbReference type="NCBI Taxonomy" id="400682"/>
    <lineage>
        <taxon>Eukaryota</taxon>
        <taxon>Metazoa</taxon>
        <taxon>Porifera</taxon>
        <taxon>Demospongiae</taxon>
        <taxon>Heteroscleromorpha</taxon>
        <taxon>Haplosclerida</taxon>
        <taxon>Niphatidae</taxon>
        <taxon>Amphimedon</taxon>
    </lineage>
</organism>
<dbReference type="AlphaFoldDB" id="A0A1X7UJM6"/>
<dbReference type="GO" id="GO:0046983">
    <property type="term" value="F:protein dimerization activity"/>
    <property type="evidence" value="ECO:0007669"/>
    <property type="project" value="InterPro"/>
</dbReference>
<dbReference type="InParanoid" id="A0A1X7UJM6"/>